<dbReference type="InterPro" id="IPR036390">
    <property type="entry name" value="WH_DNA-bd_sf"/>
</dbReference>
<evidence type="ECO:0000256" key="1">
    <source>
        <dbReference type="ARBA" id="ARBA00004123"/>
    </source>
</evidence>
<name>A0AAD1WTQ0_PELCU</name>
<dbReference type="Pfam" id="PF00178">
    <property type="entry name" value="Ets"/>
    <property type="match status" value="1"/>
</dbReference>
<keyword evidence="6" id="KW-0804">Transcription</keyword>
<feature type="domain" description="PNT" evidence="12">
    <location>
        <begin position="188"/>
        <end position="274"/>
    </location>
</feature>
<organism evidence="13 14">
    <name type="scientific">Pelobates cultripes</name>
    <name type="common">Western spadefoot toad</name>
    <dbReference type="NCBI Taxonomy" id="61616"/>
    <lineage>
        <taxon>Eukaryota</taxon>
        <taxon>Metazoa</taxon>
        <taxon>Chordata</taxon>
        <taxon>Craniata</taxon>
        <taxon>Vertebrata</taxon>
        <taxon>Euteleostomi</taxon>
        <taxon>Amphibia</taxon>
        <taxon>Batrachia</taxon>
        <taxon>Anura</taxon>
        <taxon>Pelobatoidea</taxon>
        <taxon>Pelobatidae</taxon>
        <taxon>Pelobates</taxon>
    </lineage>
</organism>
<dbReference type="SUPFAM" id="SSF47769">
    <property type="entry name" value="SAM/Pointed domain"/>
    <property type="match status" value="1"/>
</dbReference>
<evidence type="ECO:0000256" key="9">
    <source>
        <dbReference type="RuleBase" id="RU004019"/>
    </source>
</evidence>
<dbReference type="InterPro" id="IPR036388">
    <property type="entry name" value="WH-like_DNA-bd_sf"/>
</dbReference>
<dbReference type="GO" id="GO:1990837">
    <property type="term" value="F:sequence-specific double-stranded DNA binding"/>
    <property type="evidence" value="ECO:0007669"/>
    <property type="project" value="UniProtKB-ARBA"/>
</dbReference>
<gene>
    <name evidence="13" type="ORF">PECUL_23A034721</name>
</gene>
<dbReference type="Proteomes" id="UP001295444">
    <property type="component" value="Chromosome 12"/>
</dbReference>
<dbReference type="Gene3D" id="1.10.10.10">
    <property type="entry name" value="Winged helix-like DNA-binding domain superfamily/Winged helix DNA-binding domain"/>
    <property type="match status" value="1"/>
</dbReference>
<dbReference type="FunFam" id="1.10.10.10:FF:000136">
    <property type="entry name" value="ETS homologous factor isoform X1"/>
    <property type="match status" value="1"/>
</dbReference>
<evidence type="ECO:0000256" key="8">
    <source>
        <dbReference type="ARBA" id="ARBA00031474"/>
    </source>
</evidence>
<proteinExistence type="inferred from homology"/>
<dbReference type="PROSITE" id="PS51433">
    <property type="entry name" value="PNT"/>
    <property type="match status" value="1"/>
</dbReference>
<dbReference type="PANTHER" id="PTHR11849:SF171">
    <property type="entry name" value="ETS HOMOLOGOUS FACTOR"/>
    <property type="match status" value="1"/>
</dbReference>
<dbReference type="InterPro" id="IPR000418">
    <property type="entry name" value="Ets_dom"/>
</dbReference>
<dbReference type="EMBL" id="OW240923">
    <property type="protein sequence ID" value="CAH2325800.1"/>
    <property type="molecule type" value="Genomic_DNA"/>
</dbReference>
<dbReference type="InterPro" id="IPR003118">
    <property type="entry name" value="Pointed_dom"/>
</dbReference>
<comment type="subcellular location">
    <subcellularLocation>
        <location evidence="1 9">Nucleus</location>
    </subcellularLocation>
</comment>
<keyword evidence="7 9" id="KW-0539">Nucleus</keyword>
<evidence type="ECO:0000313" key="14">
    <source>
        <dbReference type="Proteomes" id="UP001295444"/>
    </source>
</evidence>
<dbReference type="Pfam" id="PF02198">
    <property type="entry name" value="SAM_PNT"/>
    <property type="match status" value="1"/>
</dbReference>
<dbReference type="FunFam" id="1.10.150.50:FF:000026">
    <property type="entry name" value="ETS homologous factor isoform X1"/>
    <property type="match status" value="1"/>
</dbReference>
<protein>
    <recommendedName>
        <fullName evidence="3">ETS homologous factor</fullName>
    </recommendedName>
    <alternativeName>
        <fullName evidence="8">ETS domain-containing transcription factor</fullName>
    </alternativeName>
</protein>
<evidence type="ECO:0000256" key="6">
    <source>
        <dbReference type="ARBA" id="ARBA00023163"/>
    </source>
</evidence>
<reference evidence="13" key="1">
    <citation type="submission" date="2022-03" db="EMBL/GenBank/DDBJ databases">
        <authorList>
            <person name="Alioto T."/>
            <person name="Alioto T."/>
            <person name="Gomez Garrido J."/>
        </authorList>
    </citation>
    <scope>NUCLEOTIDE SEQUENCE</scope>
</reference>
<dbReference type="InterPro" id="IPR013761">
    <property type="entry name" value="SAM/pointed_sf"/>
</dbReference>
<dbReference type="InterPro" id="IPR046328">
    <property type="entry name" value="ETS_fam"/>
</dbReference>
<evidence type="ECO:0000259" key="11">
    <source>
        <dbReference type="PROSITE" id="PS50061"/>
    </source>
</evidence>
<evidence type="ECO:0000256" key="4">
    <source>
        <dbReference type="ARBA" id="ARBA00023015"/>
    </source>
</evidence>
<evidence type="ECO:0000259" key="12">
    <source>
        <dbReference type="PROSITE" id="PS51433"/>
    </source>
</evidence>
<dbReference type="GO" id="GO:0001228">
    <property type="term" value="F:DNA-binding transcription activator activity, RNA polymerase II-specific"/>
    <property type="evidence" value="ECO:0007669"/>
    <property type="project" value="UniProtKB-ARBA"/>
</dbReference>
<dbReference type="PANTHER" id="PTHR11849">
    <property type="entry name" value="ETS"/>
    <property type="match status" value="1"/>
</dbReference>
<evidence type="ECO:0000313" key="13">
    <source>
        <dbReference type="EMBL" id="CAH2325800.1"/>
    </source>
</evidence>
<keyword evidence="14" id="KW-1185">Reference proteome</keyword>
<feature type="domain" description="ETS" evidence="11">
    <location>
        <begin position="363"/>
        <end position="445"/>
    </location>
</feature>
<evidence type="ECO:0000256" key="5">
    <source>
        <dbReference type="ARBA" id="ARBA00023125"/>
    </source>
</evidence>
<evidence type="ECO:0000256" key="3">
    <source>
        <dbReference type="ARBA" id="ARBA00018937"/>
    </source>
</evidence>
<keyword evidence="4" id="KW-0805">Transcription regulation</keyword>
<keyword evidence="5 9" id="KW-0238">DNA-binding</keyword>
<sequence>MQANLMQCAAYGLTPHPFNLCTNVGSTHTSISQRQPLDMMLSTCTQLLFSTMAKPVLSGTCPVKPLYGLAHHAAVATGTFLLVSLYKLQWDMHMTGDTKCIKIVQSVVKVHNRLSIACCSPGSGAHMVLAPSLCTCLPNMEWQEYGVLSIPFLKDSVSNHLYQIMILQGSSTMNINLTANPHQPAWTSPYMACDGFYGSQWHEIPPQYWTKFHVWEWLQQLMDSNQLDASCIPFQEFDITGERLCSMTLQDFTQAAGSAGHILYSNIQNIKWHGQYGNPMLQSLNVVIKTEHTDPLAVTPWKEDGYSYDNSYDEMYESKAFCRTQLPVASPNPYTVGYTESDVKKSHEHHQKSSSKKHNPRGTHLWEFIRDILLTPEKNPGLIKWEDRSEGVFRFLKSEAVAQLWGKKKNNSSMTYEKLSRAMRYYYKREILERVDGRRLVYKFGKNARGWKENES</sequence>
<dbReference type="PRINTS" id="PR00454">
    <property type="entry name" value="ETSDOMAIN"/>
</dbReference>
<dbReference type="GO" id="GO:0005634">
    <property type="term" value="C:nucleus"/>
    <property type="evidence" value="ECO:0007669"/>
    <property type="project" value="UniProtKB-SubCell"/>
</dbReference>
<dbReference type="SMART" id="SM00413">
    <property type="entry name" value="ETS"/>
    <property type="match status" value="1"/>
</dbReference>
<accession>A0AAD1WTQ0</accession>
<feature type="region of interest" description="Disordered" evidence="10">
    <location>
        <begin position="341"/>
        <end position="360"/>
    </location>
</feature>
<comment type="similarity">
    <text evidence="2 9">Belongs to the ETS family.</text>
</comment>
<dbReference type="SUPFAM" id="SSF46785">
    <property type="entry name" value="Winged helix' DNA-binding domain"/>
    <property type="match status" value="1"/>
</dbReference>
<dbReference type="SMART" id="SM00251">
    <property type="entry name" value="SAM_PNT"/>
    <property type="match status" value="1"/>
</dbReference>
<dbReference type="PROSITE" id="PS50061">
    <property type="entry name" value="ETS_DOMAIN_3"/>
    <property type="match status" value="1"/>
</dbReference>
<dbReference type="GO" id="GO:0030154">
    <property type="term" value="P:cell differentiation"/>
    <property type="evidence" value="ECO:0007669"/>
    <property type="project" value="TreeGrafter"/>
</dbReference>
<dbReference type="Gene3D" id="1.10.150.50">
    <property type="entry name" value="Transcription Factor, Ets-1"/>
    <property type="match status" value="1"/>
</dbReference>
<evidence type="ECO:0000256" key="10">
    <source>
        <dbReference type="SAM" id="MobiDB-lite"/>
    </source>
</evidence>
<dbReference type="AlphaFoldDB" id="A0AAD1WTQ0"/>
<evidence type="ECO:0000256" key="2">
    <source>
        <dbReference type="ARBA" id="ARBA00005562"/>
    </source>
</evidence>
<feature type="compositionally biased region" description="Basic residues" evidence="10">
    <location>
        <begin position="346"/>
        <end position="360"/>
    </location>
</feature>
<evidence type="ECO:0000256" key="7">
    <source>
        <dbReference type="ARBA" id="ARBA00023242"/>
    </source>
</evidence>